<accession>A0A848HCW7</accession>
<dbReference type="AlphaFoldDB" id="A0A848HCW7"/>
<reference evidence="2 3" key="1">
    <citation type="submission" date="2020-04" db="EMBL/GenBank/DDBJ databases">
        <title>Ramlibacter sp. G-1-2-2 isolated from soil.</title>
        <authorList>
            <person name="Dahal R.H."/>
        </authorList>
    </citation>
    <scope>NUCLEOTIDE SEQUENCE [LARGE SCALE GENOMIC DNA]</scope>
    <source>
        <strain evidence="2 3">G-1-2-2</strain>
    </source>
</reference>
<dbReference type="Pfam" id="PF01400">
    <property type="entry name" value="Astacin"/>
    <property type="match status" value="1"/>
</dbReference>
<dbReference type="Proteomes" id="UP000541185">
    <property type="component" value="Unassembled WGS sequence"/>
</dbReference>
<name>A0A848HCW7_9BURK</name>
<dbReference type="GO" id="GO:0006508">
    <property type="term" value="P:proteolysis"/>
    <property type="evidence" value="ECO:0007669"/>
    <property type="project" value="InterPro"/>
</dbReference>
<evidence type="ECO:0000313" key="3">
    <source>
        <dbReference type="Proteomes" id="UP000541185"/>
    </source>
</evidence>
<dbReference type="InterPro" id="IPR024079">
    <property type="entry name" value="MetalloPept_cat_dom_sf"/>
</dbReference>
<sequence>MQPGGAPIKDERTRLLRETQYKWLNGTKLRYWFFPKPKAWAGSDADRNVVRQAFAAWKALGIGLDFEEVQAREQADVRIAFLDGDGSWSYIGTDVLTKRDDPRTMNFGWSLTEDLAEGMDTALHEIGHTLGFPHEHQNPFAGIVWNEAAVYKTLGAPPNNWSKATTRHNIIDKLQADKVQGSSWDPNSVMHYPFEAGLIVEPKKYAKGLTPKGGLSARDRKWARGFYPPVKAQAAKELQPFKANALYLATGQQADFRFKPIETRDYEFRTFGEADALMALYAQAKPAGKPLAQEDDGGTEDNAHLKVHLAAGQEYVLRLRLRYAKQPGQAAVMVW</sequence>
<dbReference type="SUPFAM" id="SSF55486">
    <property type="entry name" value="Metalloproteases ('zincins'), catalytic domain"/>
    <property type="match status" value="1"/>
</dbReference>
<feature type="domain" description="Peptidase metallopeptidase" evidence="1">
    <location>
        <begin position="19"/>
        <end position="172"/>
    </location>
</feature>
<dbReference type="Gene3D" id="3.40.390.10">
    <property type="entry name" value="Collagenase (Catalytic Domain)"/>
    <property type="match status" value="1"/>
</dbReference>
<dbReference type="InterPro" id="IPR006026">
    <property type="entry name" value="Peptidase_Metallo"/>
</dbReference>
<organism evidence="2 3">
    <name type="scientific">Ramlibacter agri</name>
    <dbReference type="NCBI Taxonomy" id="2728837"/>
    <lineage>
        <taxon>Bacteria</taxon>
        <taxon>Pseudomonadati</taxon>
        <taxon>Pseudomonadota</taxon>
        <taxon>Betaproteobacteria</taxon>
        <taxon>Burkholderiales</taxon>
        <taxon>Comamonadaceae</taxon>
        <taxon>Ramlibacter</taxon>
    </lineage>
</organism>
<dbReference type="GO" id="GO:0008270">
    <property type="term" value="F:zinc ion binding"/>
    <property type="evidence" value="ECO:0007669"/>
    <property type="project" value="InterPro"/>
</dbReference>
<dbReference type="SMART" id="SM00235">
    <property type="entry name" value="ZnMc"/>
    <property type="match status" value="1"/>
</dbReference>
<protein>
    <recommendedName>
        <fullName evidence="1">Peptidase metallopeptidase domain-containing protein</fullName>
    </recommendedName>
</protein>
<dbReference type="GO" id="GO:0004222">
    <property type="term" value="F:metalloendopeptidase activity"/>
    <property type="evidence" value="ECO:0007669"/>
    <property type="project" value="InterPro"/>
</dbReference>
<evidence type="ECO:0000259" key="1">
    <source>
        <dbReference type="SMART" id="SM00235"/>
    </source>
</evidence>
<dbReference type="InterPro" id="IPR001506">
    <property type="entry name" value="Peptidase_M12A"/>
</dbReference>
<proteinExistence type="predicted"/>
<dbReference type="EMBL" id="JABBFX010000001">
    <property type="protein sequence ID" value="NML45378.1"/>
    <property type="molecule type" value="Genomic_DNA"/>
</dbReference>
<gene>
    <name evidence="2" type="ORF">HHL11_16610</name>
</gene>
<evidence type="ECO:0000313" key="2">
    <source>
        <dbReference type="EMBL" id="NML45378.1"/>
    </source>
</evidence>
<keyword evidence="3" id="KW-1185">Reference proteome</keyword>
<comment type="caution">
    <text evidence="2">The sequence shown here is derived from an EMBL/GenBank/DDBJ whole genome shotgun (WGS) entry which is preliminary data.</text>
</comment>